<feature type="region of interest" description="Disordered" evidence="1">
    <location>
        <begin position="1"/>
        <end position="27"/>
    </location>
</feature>
<evidence type="ECO:0000313" key="3">
    <source>
        <dbReference type="Proteomes" id="UP001266305"/>
    </source>
</evidence>
<gene>
    <name evidence="2" type="primary">ESCO2_2</name>
    <name evidence="2" type="ORF">P7K49_027628</name>
</gene>
<sequence>MTEKLQGKPVCPKKNNRKPQKSLTAKYQQRYRHIKPVSRNSKHSKQNRVVCKPVVEKENNCYSAENNPNAPRVLSQKIKPQVTLQGGAAFFVSRKKSSLRKWSMENEPSLGLTQKNKSELIQDSDVETVSEKKTLKTRQVPKCLFLEEKLNIELLNANSKNQEKLIK</sequence>
<dbReference type="EMBL" id="JASSZA010000014">
    <property type="protein sequence ID" value="KAK2093890.1"/>
    <property type="molecule type" value="Genomic_DNA"/>
</dbReference>
<name>A0ABQ9UA59_SAGOE</name>
<accession>A0ABQ9UA59</accession>
<proteinExistence type="predicted"/>
<keyword evidence="3" id="KW-1185">Reference proteome</keyword>
<comment type="caution">
    <text evidence="2">The sequence shown here is derived from an EMBL/GenBank/DDBJ whole genome shotgun (WGS) entry which is preliminary data.</text>
</comment>
<reference evidence="2 3" key="1">
    <citation type="submission" date="2023-05" db="EMBL/GenBank/DDBJ databases">
        <title>B98-5 Cell Line De Novo Hybrid Assembly: An Optical Mapping Approach.</title>
        <authorList>
            <person name="Kananen K."/>
            <person name="Auerbach J.A."/>
            <person name="Kautto E."/>
            <person name="Blachly J.S."/>
        </authorList>
    </citation>
    <scope>NUCLEOTIDE SEQUENCE [LARGE SCALE GENOMIC DNA]</scope>
    <source>
        <strain evidence="2">B95-8</strain>
        <tissue evidence="2">Cell line</tissue>
    </source>
</reference>
<evidence type="ECO:0000256" key="1">
    <source>
        <dbReference type="SAM" id="MobiDB-lite"/>
    </source>
</evidence>
<organism evidence="2 3">
    <name type="scientific">Saguinus oedipus</name>
    <name type="common">Cotton-top tamarin</name>
    <name type="synonym">Oedipomidas oedipus</name>
    <dbReference type="NCBI Taxonomy" id="9490"/>
    <lineage>
        <taxon>Eukaryota</taxon>
        <taxon>Metazoa</taxon>
        <taxon>Chordata</taxon>
        <taxon>Craniata</taxon>
        <taxon>Vertebrata</taxon>
        <taxon>Euteleostomi</taxon>
        <taxon>Mammalia</taxon>
        <taxon>Eutheria</taxon>
        <taxon>Euarchontoglires</taxon>
        <taxon>Primates</taxon>
        <taxon>Haplorrhini</taxon>
        <taxon>Platyrrhini</taxon>
        <taxon>Cebidae</taxon>
        <taxon>Callitrichinae</taxon>
        <taxon>Saguinus</taxon>
    </lineage>
</organism>
<feature type="non-terminal residue" evidence="2">
    <location>
        <position position="167"/>
    </location>
</feature>
<protein>
    <submittedName>
        <fullName evidence="2">N-acetyltransferase esco2</fullName>
    </submittedName>
</protein>
<dbReference type="Proteomes" id="UP001266305">
    <property type="component" value="Unassembled WGS sequence"/>
</dbReference>
<evidence type="ECO:0000313" key="2">
    <source>
        <dbReference type="EMBL" id="KAK2093890.1"/>
    </source>
</evidence>